<sequence length="116" mass="12852">MRGPKAGRVRTVCTGLCGNLIARPDCNPEAECDRARTRNDLAQNPNSARQNRSTNGGPAGCRELQFGKIERKENRGSHTVDKPIDFALERNPLQFSEIVTAQVDVARRHEPVELSN</sequence>
<evidence type="ECO:0000256" key="1">
    <source>
        <dbReference type="SAM" id="MobiDB-lite"/>
    </source>
</evidence>
<feature type="compositionally biased region" description="Polar residues" evidence="1">
    <location>
        <begin position="40"/>
        <end position="56"/>
    </location>
</feature>
<reference evidence="2" key="1">
    <citation type="submission" date="2020-05" db="EMBL/GenBank/DDBJ databases">
        <authorList>
            <person name="Chiriac C."/>
            <person name="Salcher M."/>
            <person name="Ghai R."/>
            <person name="Kavagutti S V."/>
        </authorList>
    </citation>
    <scope>NUCLEOTIDE SEQUENCE</scope>
</reference>
<proteinExistence type="predicted"/>
<evidence type="ECO:0000313" key="2">
    <source>
        <dbReference type="EMBL" id="CAB4563298.1"/>
    </source>
</evidence>
<dbReference type="AlphaFoldDB" id="A0A6J6DQ67"/>
<name>A0A6J6DQ67_9ZZZZ</name>
<feature type="compositionally biased region" description="Basic and acidic residues" evidence="1">
    <location>
        <begin position="68"/>
        <end position="82"/>
    </location>
</feature>
<gene>
    <name evidence="2" type="ORF">UFOPK1591_00878</name>
</gene>
<protein>
    <submittedName>
        <fullName evidence="2">Unannotated protein</fullName>
    </submittedName>
</protein>
<organism evidence="2">
    <name type="scientific">freshwater metagenome</name>
    <dbReference type="NCBI Taxonomy" id="449393"/>
    <lineage>
        <taxon>unclassified sequences</taxon>
        <taxon>metagenomes</taxon>
        <taxon>ecological metagenomes</taxon>
    </lineage>
</organism>
<dbReference type="EMBL" id="CAEZTD010000061">
    <property type="protein sequence ID" value="CAB4563298.1"/>
    <property type="molecule type" value="Genomic_DNA"/>
</dbReference>
<feature type="region of interest" description="Disordered" evidence="1">
    <location>
        <begin position="36"/>
        <end position="82"/>
    </location>
</feature>
<accession>A0A6J6DQ67</accession>